<dbReference type="EMBL" id="KK102487">
    <property type="protein sequence ID" value="KIY97648.1"/>
    <property type="molecule type" value="Genomic_DNA"/>
</dbReference>
<evidence type="ECO:0000256" key="1">
    <source>
        <dbReference type="SAM" id="MobiDB-lite"/>
    </source>
</evidence>
<accession>A0A0D2KQ08</accession>
<evidence type="ECO:0000313" key="2">
    <source>
        <dbReference type="EMBL" id="KIY97648.1"/>
    </source>
</evidence>
<feature type="compositionally biased region" description="Polar residues" evidence="1">
    <location>
        <begin position="25"/>
        <end position="38"/>
    </location>
</feature>
<feature type="compositionally biased region" description="Low complexity" evidence="1">
    <location>
        <begin position="63"/>
        <end position="91"/>
    </location>
</feature>
<protein>
    <submittedName>
        <fullName evidence="2">Uncharacterized protein</fullName>
    </submittedName>
</protein>
<keyword evidence="3" id="KW-1185">Reference proteome</keyword>
<dbReference type="Proteomes" id="UP000054498">
    <property type="component" value="Unassembled WGS sequence"/>
</dbReference>
<feature type="region of interest" description="Disordered" evidence="1">
    <location>
        <begin position="178"/>
        <end position="202"/>
    </location>
</feature>
<proteinExistence type="predicted"/>
<evidence type="ECO:0000313" key="3">
    <source>
        <dbReference type="Proteomes" id="UP000054498"/>
    </source>
</evidence>
<name>A0A0D2KQ08_9CHLO</name>
<sequence>MAPEDGLPLHMSAVEVPAREHERQQASVATPGTTTSPRATGACQHGAALPVGQQLVEQPLPQPDAAQQQLGQQQQQVQQQQVQQRQVQHQASWTPGIDPPIAAGGSRDCTTAPNAREAAAPVLVTSASRARRRPPPAAVMGAPGPAAVAAAAVGAGALGLTASGRAARAGAGGRMAQILRAEDGDGEDGGEGASDGEGGREE</sequence>
<organism evidence="2 3">
    <name type="scientific">Monoraphidium neglectum</name>
    <dbReference type="NCBI Taxonomy" id="145388"/>
    <lineage>
        <taxon>Eukaryota</taxon>
        <taxon>Viridiplantae</taxon>
        <taxon>Chlorophyta</taxon>
        <taxon>core chlorophytes</taxon>
        <taxon>Chlorophyceae</taxon>
        <taxon>CS clade</taxon>
        <taxon>Sphaeropleales</taxon>
        <taxon>Selenastraceae</taxon>
        <taxon>Monoraphidium</taxon>
    </lineage>
</organism>
<dbReference type="KEGG" id="mng:MNEG_10316"/>
<gene>
    <name evidence="2" type="ORF">MNEG_10316</name>
</gene>
<dbReference type="GeneID" id="25727466"/>
<feature type="non-terminal residue" evidence="2">
    <location>
        <position position="202"/>
    </location>
</feature>
<dbReference type="AlphaFoldDB" id="A0A0D2KQ08"/>
<feature type="region of interest" description="Disordered" evidence="1">
    <location>
        <begin position="1"/>
        <end position="43"/>
    </location>
</feature>
<feature type="region of interest" description="Disordered" evidence="1">
    <location>
        <begin position="58"/>
        <end position="142"/>
    </location>
</feature>
<reference evidence="2 3" key="1">
    <citation type="journal article" date="2013" name="BMC Genomics">
        <title>Reconstruction of the lipid metabolism for the microalga Monoraphidium neglectum from its genome sequence reveals characteristics suitable for biofuel production.</title>
        <authorList>
            <person name="Bogen C."/>
            <person name="Al-Dilaimi A."/>
            <person name="Albersmeier A."/>
            <person name="Wichmann J."/>
            <person name="Grundmann M."/>
            <person name="Rupp O."/>
            <person name="Lauersen K.J."/>
            <person name="Blifernez-Klassen O."/>
            <person name="Kalinowski J."/>
            <person name="Goesmann A."/>
            <person name="Mussgnug J.H."/>
            <person name="Kruse O."/>
        </authorList>
    </citation>
    <scope>NUCLEOTIDE SEQUENCE [LARGE SCALE GENOMIC DNA]</scope>
    <source>
        <strain evidence="2 3">SAG 48.87</strain>
    </source>
</reference>
<dbReference type="RefSeq" id="XP_013896668.1">
    <property type="nucleotide sequence ID" value="XM_014041214.1"/>
</dbReference>